<evidence type="ECO:0000313" key="2">
    <source>
        <dbReference type="EMBL" id="OMO85648.1"/>
    </source>
</evidence>
<sequence length="88" mass="9444">MANKVVALLVMCLVVVAAVQLPSASANEHDGDATAHEDDNFSSCFKICHKDCTHAGAPNTLCEMKCDGDCFNKGVKDQLSELQVNVFE</sequence>
<keyword evidence="3" id="KW-1185">Reference proteome</keyword>
<protein>
    <submittedName>
        <fullName evidence="2">Pollen allergen ole e 6</fullName>
    </submittedName>
</protein>
<dbReference type="PANTHER" id="PTHR35632:SF7">
    <property type="entry name" value="MAJOR POLLEN ALLERGEN OLE E 6-LIKE"/>
    <property type="match status" value="1"/>
</dbReference>
<dbReference type="AlphaFoldDB" id="A0A1R3ISU0"/>
<comment type="caution">
    <text evidence="2">The sequence shown here is derived from an EMBL/GenBank/DDBJ whole genome shotgun (WGS) entry which is preliminary data.</text>
</comment>
<accession>A0A1R3ISU0</accession>
<dbReference type="SUPFAM" id="SSF111388">
    <property type="entry name" value="Pollen allergen ole e 6"/>
    <property type="match status" value="1"/>
</dbReference>
<dbReference type="InterPro" id="IPR015333">
    <property type="entry name" value="Pollen_allergen_ole-e-6"/>
</dbReference>
<feature type="chain" id="PRO_5012571209" evidence="1">
    <location>
        <begin position="27"/>
        <end position="88"/>
    </location>
</feature>
<dbReference type="InterPro" id="IPR036466">
    <property type="entry name" value="Pollen_allergen_ole-e-6_sf"/>
</dbReference>
<dbReference type="Gene3D" id="1.10.287.720">
    <property type="entry name" value="Pollen allergen ole e 6"/>
    <property type="match status" value="1"/>
</dbReference>
<dbReference type="Pfam" id="PF09253">
    <property type="entry name" value="Ole_e_6"/>
    <property type="match status" value="1"/>
</dbReference>
<dbReference type="Proteomes" id="UP000187203">
    <property type="component" value="Unassembled WGS sequence"/>
</dbReference>
<evidence type="ECO:0000256" key="1">
    <source>
        <dbReference type="SAM" id="SignalP"/>
    </source>
</evidence>
<dbReference type="OrthoDB" id="1869791at2759"/>
<dbReference type="EMBL" id="AWUE01017684">
    <property type="protein sequence ID" value="OMO85648.1"/>
    <property type="molecule type" value="Genomic_DNA"/>
</dbReference>
<gene>
    <name evidence="2" type="ORF">COLO4_21518</name>
</gene>
<dbReference type="PANTHER" id="PTHR35632">
    <property type="entry name" value="MAJOR POLLEN ALLERGEN OLE E 6-LIKE"/>
    <property type="match status" value="1"/>
</dbReference>
<feature type="signal peptide" evidence="1">
    <location>
        <begin position="1"/>
        <end position="26"/>
    </location>
</feature>
<reference evidence="3" key="1">
    <citation type="submission" date="2013-09" db="EMBL/GenBank/DDBJ databases">
        <title>Corchorus olitorius genome sequencing.</title>
        <authorList>
            <person name="Alam M."/>
            <person name="Haque M.S."/>
            <person name="Islam M.S."/>
            <person name="Emdad E.M."/>
            <person name="Islam M.M."/>
            <person name="Ahmed B."/>
            <person name="Halim A."/>
            <person name="Hossen Q.M.M."/>
            <person name="Hossain M.Z."/>
            <person name="Ahmed R."/>
            <person name="Khan M.M."/>
            <person name="Islam R."/>
            <person name="Rashid M.M."/>
            <person name="Khan S.A."/>
            <person name="Rahman M.S."/>
            <person name="Alam M."/>
            <person name="Yahiya A.S."/>
            <person name="Khan M.S."/>
            <person name="Azam M.S."/>
            <person name="Haque T."/>
            <person name="Lashkar M.Z.H."/>
            <person name="Akhand A.I."/>
            <person name="Morshed G."/>
            <person name="Roy S."/>
            <person name="Uddin K.S."/>
            <person name="Rabeya T."/>
            <person name="Hossain A.S."/>
            <person name="Chowdhury A."/>
            <person name="Snigdha A.R."/>
            <person name="Mortoza M.S."/>
            <person name="Matin S.A."/>
            <person name="Hoque S.M.E."/>
            <person name="Islam M.K."/>
            <person name="Roy D.K."/>
            <person name="Haider R."/>
            <person name="Moosa M.M."/>
            <person name="Elias S.M."/>
            <person name="Hasan A.M."/>
            <person name="Jahan S."/>
            <person name="Shafiuddin M."/>
            <person name="Mahmood N."/>
            <person name="Shommy N.S."/>
        </authorList>
    </citation>
    <scope>NUCLEOTIDE SEQUENCE [LARGE SCALE GENOMIC DNA]</scope>
    <source>
        <strain evidence="3">cv. O-4</strain>
    </source>
</reference>
<evidence type="ECO:0000313" key="3">
    <source>
        <dbReference type="Proteomes" id="UP000187203"/>
    </source>
</evidence>
<organism evidence="2 3">
    <name type="scientific">Corchorus olitorius</name>
    <dbReference type="NCBI Taxonomy" id="93759"/>
    <lineage>
        <taxon>Eukaryota</taxon>
        <taxon>Viridiplantae</taxon>
        <taxon>Streptophyta</taxon>
        <taxon>Embryophyta</taxon>
        <taxon>Tracheophyta</taxon>
        <taxon>Spermatophyta</taxon>
        <taxon>Magnoliopsida</taxon>
        <taxon>eudicotyledons</taxon>
        <taxon>Gunneridae</taxon>
        <taxon>Pentapetalae</taxon>
        <taxon>rosids</taxon>
        <taxon>malvids</taxon>
        <taxon>Malvales</taxon>
        <taxon>Malvaceae</taxon>
        <taxon>Grewioideae</taxon>
        <taxon>Apeibeae</taxon>
        <taxon>Corchorus</taxon>
    </lineage>
</organism>
<name>A0A1R3ISU0_9ROSI</name>
<proteinExistence type="predicted"/>
<keyword evidence="1" id="KW-0732">Signal</keyword>